<dbReference type="RefSeq" id="WP_289607872.1">
    <property type="nucleotide sequence ID" value="NZ_JAUDCG010000028.1"/>
</dbReference>
<dbReference type="Proteomes" id="UP001529340">
    <property type="component" value="Unassembled WGS sequence"/>
</dbReference>
<reference evidence="1 2" key="3">
    <citation type="submission" date="2023-06" db="EMBL/GenBank/DDBJ databases">
        <authorList>
            <person name="Zeman M."/>
            <person name="Kubasova T."/>
            <person name="Jahodarova E."/>
            <person name="Nykrynova M."/>
            <person name="Rychlik I."/>
        </authorList>
    </citation>
    <scope>NUCLEOTIDE SEQUENCE [LARGE SCALE GENOMIC DNA]</scope>
    <source>
        <strain evidence="1 2">ET39</strain>
    </source>
</reference>
<sequence>MSKLPLEEIQSLRSRIYHGEQELISTLTLEQFFALLSHDYDIGFAAGKASAQKEILCMLAADGMPAEKIALLLRIKTGTVLEVMAAKQAHIEKCRKKLGQEAKP</sequence>
<accession>A0ABT7UCS1</accession>
<name>A0ABT7UCS1_9FIRM</name>
<organism evidence="1 2">
    <name type="scientific">Amedibacillus dolichus</name>
    <dbReference type="NCBI Taxonomy" id="31971"/>
    <lineage>
        <taxon>Bacteria</taxon>
        <taxon>Bacillati</taxon>
        <taxon>Bacillota</taxon>
        <taxon>Erysipelotrichia</taxon>
        <taxon>Erysipelotrichales</taxon>
        <taxon>Erysipelotrichaceae</taxon>
        <taxon>Amedibacillus</taxon>
    </lineage>
</organism>
<evidence type="ECO:0000313" key="2">
    <source>
        <dbReference type="Proteomes" id="UP001529340"/>
    </source>
</evidence>
<proteinExistence type="predicted"/>
<keyword evidence="2" id="KW-1185">Reference proteome</keyword>
<comment type="caution">
    <text evidence="1">The sequence shown here is derived from an EMBL/GenBank/DDBJ whole genome shotgun (WGS) entry which is preliminary data.</text>
</comment>
<protein>
    <submittedName>
        <fullName evidence="1">Uncharacterized protein</fullName>
    </submittedName>
</protein>
<evidence type="ECO:0000313" key="1">
    <source>
        <dbReference type="EMBL" id="MDM8157414.1"/>
    </source>
</evidence>
<reference evidence="1 2" key="2">
    <citation type="submission" date="2023-06" db="EMBL/GenBank/DDBJ databases">
        <title>Identification and characterization of horizontal gene transfer across gut microbiota members of farm animals based on homology search.</title>
        <authorList>
            <person name="Schwarzerova J."/>
            <person name="Nykrynova M."/>
            <person name="Jureckova K."/>
            <person name="Cejkova D."/>
            <person name="Rychlik I."/>
        </authorList>
    </citation>
    <scope>NUCLEOTIDE SEQUENCE [LARGE SCALE GENOMIC DNA]</scope>
    <source>
        <strain evidence="1 2">ET39</strain>
    </source>
</reference>
<gene>
    <name evidence="1" type="ORF">QUV96_07175</name>
</gene>
<reference evidence="2" key="1">
    <citation type="submission" date="2023-06" db="EMBL/GenBank/DDBJ databases">
        <title>Identification and characterization of horizontal gene transfer across gut microbiota members of farm animals based on homology search.</title>
        <authorList>
            <person name="Zeman M."/>
            <person name="Kubasova T."/>
            <person name="Jahodarova E."/>
            <person name="Nykrynova M."/>
            <person name="Rychlik I."/>
        </authorList>
    </citation>
    <scope>NUCLEOTIDE SEQUENCE [LARGE SCALE GENOMIC DNA]</scope>
    <source>
        <strain evidence="2">ET39</strain>
    </source>
</reference>
<dbReference type="EMBL" id="JAUDCG010000028">
    <property type="protein sequence ID" value="MDM8157414.1"/>
    <property type="molecule type" value="Genomic_DNA"/>
</dbReference>